<dbReference type="GO" id="GO:0016740">
    <property type="term" value="F:transferase activity"/>
    <property type="evidence" value="ECO:0007669"/>
    <property type="project" value="UniProtKB-KW"/>
</dbReference>
<keyword evidence="3" id="KW-1185">Reference proteome</keyword>
<dbReference type="Gene3D" id="3.10.490.10">
    <property type="entry name" value="Gamma-glutamyl cyclotransferase-like"/>
    <property type="match status" value="1"/>
</dbReference>
<gene>
    <name evidence="2" type="ORF">DKT75_12280</name>
</gene>
<dbReference type="Proteomes" id="UP000245506">
    <property type="component" value="Unassembled WGS sequence"/>
</dbReference>
<feature type="domain" description="Gamma-glutamylcyclotransferase AIG2-like" evidence="1">
    <location>
        <begin position="16"/>
        <end position="108"/>
    </location>
</feature>
<keyword evidence="2" id="KW-0808">Transferase</keyword>
<protein>
    <submittedName>
        <fullName evidence="2">Gamma-glutamylcyclotransferase</fullName>
    </submittedName>
</protein>
<reference evidence="2 3" key="1">
    <citation type="submission" date="2018-05" db="EMBL/GenBank/DDBJ databases">
        <title>Leucothrix arctica sp. nov., isolated from Arctic seawater.</title>
        <authorList>
            <person name="Choi A."/>
            <person name="Baek K."/>
        </authorList>
    </citation>
    <scope>NUCLEOTIDE SEQUENCE [LARGE SCALE GENOMIC DNA]</scope>
    <source>
        <strain evidence="2 3">IMCC9719</strain>
    </source>
</reference>
<accession>A0A317CAB3</accession>
<dbReference type="SUPFAM" id="SSF110857">
    <property type="entry name" value="Gamma-glutamyl cyclotransferase-like"/>
    <property type="match status" value="1"/>
</dbReference>
<evidence type="ECO:0000313" key="3">
    <source>
        <dbReference type="Proteomes" id="UP000245506"/>
    </source>
</evidence>
<name>A0A317CAB3_9GAMM</name>
<evidence type="ECO:0000259" key="1">
    <source>
        <dbReference type="Pfam" id="PF06094"/>
    </source>
</evidence>
<proteinExistence type="predicted"/>
<sequence length="188" mass="21196">MPSFFGFGSLVNTGTHRYVPDTPASVKGWKRIWVNDECYEHAFLSVVPDTDSQIQGLLAKVPNNDWAELDTREVGYIRRELAMDEWLVERSSTHTLQSKPSDVQMYVLVNGEPAQPAKPILWSYLETVLYGYYQWFGAEGVQAFIDTTTAWTDILDDRDSPIYPRYVAAEGDAIAVVEAAIQSLLSKP</sequence>
<dbReference type="InterPro" id="IPR009288">
    <property type="entry name" value="AIG2-like_dom"/>
</dbReference>
<comment type="caution">
    <text evidence="2">The sequence shown here is derived from an EMBL/GenBank/DDBJ whole genome shotgun (WGS) entry which is preliminary data.</text>
</comment>
<dbReference type="Pfam" id="PF06094">
    <property type="entry name" value="GGACT"/>
    <property type="match status" value="1"/>
</dbReference>
<dbReference type="RefSeq" id="WP_109823733.1">
    <property type="nucleotide sequence ID" value="NZ_QGKL01000033.1"/>
</dbReference>
<organism evidence="2 3">
    <name type="scientific">Leucothrix arctica</name>
    <dbReference type="NCBI Taxonomy" id="1481894"/>
    <lineage>
        <taxon>Bacteria</taxon>
        <taxon>Pseudomonadati</taxon>
        <taxon>Pseudomonadota</taxon>
        <taxon>Gammaproteobacteria</taxon>
        <taxon>Thiotrichales</taxon>
        <taxon>Thiotrichaceae</taxon>
        <taxon>Leucothrix</taxon>
    </lineage>
</organism>
<dbReference type="InterPro" id="IPR036568">
    <property type="entry name" value="GGCT-like_sf"/>
</dbReference>
<dbReference type="AlphaFoldDB" id="A0A317CAB3"/>
<evidence type="ECO:0000313" key="2">
    <source>
        <dbReference type="EMBL" id="PWQ95554.1"/>
    </source>
</evidence>
<dbReference type="EMBL" id="QGKL01000033">
    <property type="protein sequence ID" value="PWQ95554.1"/>
    <property type="molecule type" value="Genomic_DNA"/>
</dbReference>